<dbReference type="GO" id="GO:0000976">
    <property type="term" value="F:transcription cis-regulatory region binding"/>
    <property type="evidence" value="ECO:0007669"/>
    <property type="project" value="TreeGrafter"/>
</dbReference>
<dbReference type="SUPFAM" id="SSF46894">
    <property type="entry name" value="C-terminal effector domain of the bipartite response regulators"/>
    <property type="match status" value="1"/>
</dbReference>
<gene>
    <name evidence="10" type="ORF">HNR48_000328</name>
</gene>
<dbReference type="SMART" id="SM00448">
    <property type="entry name" value="REC"/>
    <property type="match status" value="1"/>
</dbReference>
<organism evidence="10 11">
    <name type="scientific">Pseudoteredinibacter isoporae</name>
    <dbReference type="NCBI Taxonomy" id="570281"/>
    <lineage>
        <taxon>Bacteria</taxon>
        <taxon>Pseudomonadati</taxon>
        <taxon>Pseudomonadota</taxon>
        <taxon>Gammaproteobacteria</taxon>
        <taxon>Cellvibrionales</taxon>
        <taxon>Cellvibrionaceae</taxon>
        <taxon>Pseudoteredinibacter</taxon>
    </lineage>
</organism>
<comment type="caution">
    <text evidence="10">The sequence shown here is derived from an EMBL/GenBank/DDBJ whole genome shotgun (WGS) entry which is preliminary data.</text>
</comment>
<accession>A0A7X0MUI2</accession>
<dbReference type="SUPFAM" id="SSF52172">
    <property type="entry name" value="CheY-like"/>
    <property type="match status" value="1"/>
</dbReference>
<keyword evidence="3" id="KW-0805">Transcription regulation</keyword>
<dbReference type="PROSITE" id="PS51755">
    <property type="entry name" value="OMPR_PHOB"/>
    <property type="match status" value="1"/>
</dbReference>
<dbReference type="PANTHER" id="PTHR48111">
    <property type="entry name" value="REGULATOR OF RPOS"/>
    <property type="match status" value="1"/>
</dbReference>
<dbReference type="PANTHER" id="PTHR48111:SF47">
    <property type="entry name" value="TRANSCRIPTIONAL REGULATORY PROTEIN RSTA"/>
    <property type="match status" value="1"/>
</dbReference>
<evidence type="ECO:0000256" key="6">
    <source>
        <dbReference type="PROSITE-ProRule" id="PRU00169"/>
    </source>
</evidence>
<feature type="modified residue" description="4-aspartylphosphate" evidence="6">
    <location>
        <position position="65"/>
    </location>
</feature>
<dbReference type="FunCoup" id="A0A7X0MUI2">
    <property type="interactions" value="143"/>
</dbReference>
<dbReference type="FunFam" id="3.40.50.2300:FF:000001">
    <property type="entry name" value="DNA-binding response regulator PhoB"/>
    <property type="match status" value="1"/>
</dbReference>
<evidence type="ECO:0000313" key="10">
    <source>
        <dbReference type="EMBL" id="MBB6520050.1"/>
    </source>
</evidence>
<evidence type="ECO:0000256" key="5">
    <source>
        <dbReference type="ARBA" id="ARBA00023163"/>
    </source>
</evidence>
<dbReference type="InterPro" id="IPR001867">
    <property type="entry name" value="OmpR/PhoB-type_DNA-bd"/>
</dbReference>
<dbReference type="RefSeq" id="WP_208020052.1">
    <property type="nucleotide sequence ID" value="NZ_JAAONY010000001.1"/>
</dbReference>
<evidence type="ECO:0000256" key="1">
    <source>
        <dbReference type="ARBA" id="ARBA00022553"/>
    </source>
</evidence>
<dbReference type="EMBL" id="JACHHT010000001">
    <property type="protein sequence ID" value="MBB6520050.1"/>
    <property type="molecule type" value="Genomic_DNA"/>
</dbReference>
<keyword evidence="5" id="KW-0804">Transcription</keyword>
<evidence type="ECO:0000259" key="8">
    <source>
        <dbReference type="PROSITE" id="PS50110"/>
    </source>
</evidence>
<dbReference type="InterPro" id="IPR011006">
    <property type="entry name" value="CheY-like_superfamily"/>
</dbReference>
<keyword evidence="4 7" id="KW-0238">DNA-binding</keyword>
<name>A0A7X0MUI2_9GAMM</name>
<dbReference type="InParanoid" id="A0A7X0MUI2"/>
<keyword evidence="2" id="KW-0902">Two-component regulatory system</keyword>
<evidence type="ECO:0000256" key="2">
    <source>
        <dbReference type="ARBA" id="ARBA00023012"/>
    </source>
</evidence>
<keyword evidence="1 6" id="KW-0597">Phosphoprotein</keyword>
<evidence type="ECO:0000313" key="11">
    <source>
        <dbReference type="Proteomes" id="UP000528457"/>
    </source>
</evidence>
<feature type="DNA-binding region" description="OmpR/PhoB-type" evidence="7">
    <location>
        <begin position="141"/>
        <end position="239"/>
    </location>
</feature>
<dbReference type="CDD" id="cd00383">
    <property type="entry name" value="trans_reg_C"/>
    <property type="match status" value="1"/>
</dbReference>
<evidence type="ECO:0000256" key="3">
    <source>
        <dbReference type="ARBA" id="ARBA00023015"/>
    </source>
</evidence>
<dbReference type="GO" id="GO:0032993">
    <property type="term" value="C:protein-DNA complex"/>
    <property type="evidence" value="ECO:0007669"/>
    <property type="project" value="TreeGrafter"/>
</dbReference>
<dbReference type="GO" id="GO:0000156">
    <property type="term" value="F:phosphorelay response regulator activity"/>
    <property type="evidence" value="ECO:0007669"/>
    <property type="project" value="TreeGrafter"/>
</dbReference>
<dbReference type="Pfam" id="PF00072">
    <property type="entry name" value="Response_reg"/>
    <property type="match status" value="1"/>
</dbReference>
<dbReference type="AlphaFoldDB" id="A0A7X0MUI2"/>
<evidence type="ECO:0000256" key="7">
    <source>
        <dbReference type="PROSITE-ProRule" id="PRU01091"/>
    </source>
</evidence>
<dbReference type="InterPro" id="IPR039420">
    <property type="entry name" value="WalR-like"/>
</dbReference>
<feature type="domain" description="OmpR/PhoB-type" evidence="9">
    <location>
        <begin position="141"/>
        <end position="239"/>
    </location>
</feature>
<proteinExistence type="predicted"/>
<dbReference type="Gene3D" id="6.10.250.690">
    <property type="match status" value="1"/>
</dbReference>
<protein>
    <submittedName>
        <fullName evidence="10">Two-component system response regulator RstA</fullName>
    </submittedName>
</protein>
<sequence>MISFEQSAEGRMAAETLLLVDDDTQLTGLISQYLENNGYQVEVENDGSQAIERIQRIKPDLIVLDLLLPGSDGLAICQSIRDDFPGPIIMLTALDDEIDEVTGLELGADDYLSKPIKPRVLLAHIRSQLRRYGRKKDDVEMQVLAADGDLIVDQGRRQARYKGNVLDLSSAEFDLLWLLAENKGRAMSRESLYQSLFRLEYDGLDRSVDLRISRIRKKMSVHSASVIVTVRNSGYQLIE</sequence>
<dbReference type="PROSITE" id="PS50110">
    <property type="entry name" value="RESPONSE_REGULATORY"/>
    <property type="match status" value="1"/>
</dbReference>
<dbReference type="Gene3D" id="1.10.10.10">
    <property type="entry name" value="Winged helix-like DNA-binding domain superfamily/Winged helix DNA-binding domain"/>
    <property type="match status" value="1"/>
</dbReference>
<dbReference type="Pfam" id="PF00486">
    <property type="entry name" value="Trans_reg_C"/>
    <property type="match status" value="1"/>
</dbReference>
<dbReference type="Gene3D" id="3.40.50.2300">
    <property type="match status" value="1"/>
</dbReference>
<dbReference type="InterPro" id="IPR016032">
    <property type="entry name" value="Sig_transdc_resp-reg_C-effctor"/>
</dbReference>
<dbReference type="InterPro" id="IPR036388">
    <property type="entry name" value="WH-like_DNA-bd_sf"/>
</dbReference>
<dbReference type="SMART" id="SM00862">
    <property type="entry name" value="Trans_reg_C"/>
    <property type="match status" value="1"/>
</dbReference>
<keyword evidence="11" id="KW-1185">Reference proteome</keyword>
<reference evidence="10 11" key="1">
    <citation type="submission" date="2020-08" db="EMBL/GenBank/DDBJ databases">
        <title>Genomic Encyclopedia of Type Strains, Phase IV (KMG-IV): sequencing the most valuable type-strain genomes for metagenomic binning, comparative biology and taxonomic classification.</title>
        <authorList>
            <person name="Goeker M."/>
        </authorList>
    </citation>
    <scope>NUCLEOTIDE SEQUENCE [LARGE SCALE GENOMIC DNA]</scope>
    <source>
        <strain evidence="10 11">DSM 22368</strain>
    </source>
</reference>
<dbReference type="InterPro" id="IPR001789">
    <property type="entry name" value="Sig_transdc_resp-reg_receiver"/>
</dbReference>
<dbReference type="GO" id="GO:0006355">
    <property type="term" value="P:regulation of DNA-templated transcription"/>
    <property type="evidence" value="ECO:0007669"/>
    <property type="project" value="InterPro"/>
</dbReference>
<evidence type="ECO:0000259" key="9">
    <source>
        <dbReference type="PROSITE" id="PS51755"/>
    </source>
</evidence>
<evidence type="ECO:0000256" key="4">
    <source>
        <dbReference type="ARBA" id="ARBA00023125"/>
    </source>
</evidence>
<feature type="domain" description="Response regulatory" evidence="8">
    <location>
        <begin position="16"/>
        <end position="129"/>
    </location>
</feature>
<dbReference type="Proteomes" id="UP000528457">
    <property type="component" value="Unassembled WGS sequence"/>
</dbReference>
<dbReference type="GO" id="GO:0005829">
    <property type="term" value="C:cytosol"/>
    <property type="evidence" value="ECO:0007669"/>
    <property type="project" value="TreeGrafter"/>
</dbReference>